<evidence type="ECO:0000313" key="6">
    <source>
        <dbReference type="EMBL" id="GGD41339.1"/>
    </source>
</evidence>
<dbReference type="GO" id="GO:0045454">
    <property type="term" value="P:cell redox homeostasis"/>
    <property type="evidence" value="ECO:0007669"/>
    <property type="project" value="TreeGrafter"/>
</dbReference>
<protein>
    <submittedName>
        <fullName evidence="6">Thiol reductase thioredoxin</fullName>
    </submittedName>
</protein>
<dbReference type="PANTHER" id="PTHR45663:SF11">
    <property type="entry name" value="GEO12009P1"/>
    <property type="match status" value="1"/>
</dbReference>
<dbReference type="EMBL" id="BMJJ01000018">
    <property type="protein sequence ID" value="GGD41339.1"/>
    <property type="molecule type" value="Genomic_DNA"/>
</dbReference>
<evidence type="ECO:0000313" key="7">
    <source>
        <dbReference type="Proteomes" id="UP000613160"/>
    </source>
</evidence>
<dbReference type="PROSITE" id="PS00194">
    <property type="entry name" value="THIOREDOXIN_1"/>
    <property type="match status" value="1"/>
</dbReference>
<reference evidence="6" key="2">
    <citation type="submission" date="2020-09" db="EMBL/GenBank/DDBJ databases">
        <authorList>
            <person name="Sun Q."/>
            <person name="Zhou Y."/>
        </authorList>
    </citation>
    <scope>NUCLEOTIDE SEQUENCE</scope>
    <source>
        <strain evidence="6">CGMCC 1.15493</strain>
    </source>
</reference>
<reference evidence="6" key="1">
    <citation type="journal article" date="2014" name="Int. J. Syst. Evol. Microbiol.">
        <title>Complete genome sequence of Corynebacterium casei LMG S-19264T (=DSM 44701T), isolated from a smear-ripened cheese.</title>
        <authorList>
            <consortium name="US DOE Joint Genome Institute (JGI-PGF)"/>
            <person name="Walter F."/>
            <person name="Albersmeier A."/>
            <person name="Kalinowski J."/>
            <person name="Ruckert C."/>
        </authorList>
    </citation>
    <scope>NUCLEOTIDE SEQUENCE</scope>
    <source>
        <strain evidence="6">CGMCC 1.15493</strain>
    </source>
</reference>
<comment type="caution">
    <text evidence="6">The sequence shown here is derived from an EMBL/GenBank/DDBJ whole genome shotgun (WGS) entry which is preliminary data.</text>
</comment>
<dbReference type="Pfam" id="PF21352">
    <property type="entry name" value="Zn_ribbon_Thio2"/>
    <property type="match status" value="1"/>
</dbReference>
<accession>A0A916YDP5</accession>
<dbReference type="InterPro" id="IPR017937">
    <property type="entry name" value="Thioredoxin_CS"/>
</dbReference>
<dbReference type="InterPro" id="IPR013766">
    <property type="entry name" value="Thioredoxin_domain"/>
</dbReference>
<keyword evidence="3" id="KW-1015">Disulfide bond</keyword>
<dbReference type="Proteomes" id="UP000613160">
    <property type="component" value="Unassembled WGS sequence"/>
</dbReference>
<dbReference type="Pfam" id="PF00085">
    <property type="entry name" value="Thioredoxin"/>
    <property type="match status" value="1"/>
</dbReference>
<evidence type="ECO:0000256" key="3">
    <source>
        <dbReference type="ARBA" id="ARBA00023157"/>
    </source>
</evidence>
<dbReference type="NCBIfam" id="NF008229">
    <property type="entry name" value="PRK10996.1"/>
    <property type="match status" value="1"/>
</dbReference>
<dbReference type="Gene3D" id="2.30.30.380">
    <property type="entry name" value="Zn-finger domain of Sec23/24"/>
    <property type="match status" value="1"/>
</dbReference>
<dbReference type="CDD" id="cd02947">
    <property type="entry name" value="TRX_family"/>
    <property type="match status" value="1"/>
</dbReference>
<sequence length="148" mass="15332">MSETRVVCGGCGGVNRLPPGRPLEGAKCGKCGAKLFSGLPMDVDGGQLDRQVSRGTLPVLVDVWAPWCGPCRTMAPAYAAAAQTLGSAVRVAKLNSEAEQTAAARLGIRSIPTMILFVGGKEAARVSGALSADQIVRWVKERLVAAPS</sequence>
<dbReference type="PRINTS" id="PR00421">
    <property type="entry name" value="THIOREDOXIN"/>
</dbReference>
<keyword evidence="4" id="KW-0676">Redox-active center</keyword>
<gene>
    <name evidence="6" type="ORF">GCM10011335_50100</name>
</gene>
<dbReference type="PROSITE" id="PS51352">
    <property type="entry name" value="THIOREDOXIN_2"/>
    <property type="match status" value="1"/>
</dbReference>
<dbReference type="RefSeq" id="WP_188855171.1">
    <property type="nucleotide sequence ID" value="NZ_BMJJ01000018.1"/>
</dbReference>
<evidence type="ECO:0000256" key="2">
    <source>
        <dbReference type="ARBA" id="ARBA00022982"/>
    </source>
</evidence>
<dbReference type="AlphaFoldDB" id="A0A916YDP5"/>
<proteinExistence type="predicted"/>
<dbReference type="GO" id="GO:0015035">
    <property type="term" value="F:protein-disulfide reductase activity"/>
    <property type="evidence" value="ECO:0007669"/>
    <property type="project" value="TreeGrafter"/>
</dbReference>
<dbReference type="Gene3D" id="3.40.30.10">
    <property type="entry name" value="Glutaredoxin"/>
    <property type="match status" value="1"/>
</dbReference>
<dbReference type="GO" id="GO:0005829">
    <property type="term" value="C:cytosol"/>
    <property type="evidence" value="ECO:0007669"/>
    <property type="project" value="TreeGrafter"/>
</dbReference>
<dbReference type="PANTHER" id="PTHR45663">
    <property type="entry name" value="GEO12009P1"/>
    <property type="match status" value="1"/>
</dbReference>
<dbReference type="SUPFAM" id="SSF52833">
    <property type="entry name" value="Thioredoxin-like"/>
    <property type="match status" value="1"/>
</dbReference>
<organism evidence="6 7">
    <name type="scientific">Aureimonas glaciei</name>
    <dbReference type="NCBI Taxonomy" id="1776957"/>
    <lineage>
        <taxon>Bacteria</taxon>
        <taxon>Pseudomonadati</taxon>
        <taxon>Pseudomonadota</taxon>
        <taxon>Alphaproteobacteria</taxon>
        <taxon>Hyphomicrobiales</taxon>
        <taxon>Aurantimonadaceae</taxon>
        <taxon>Aureimonas</taxon>
    </lineage>
</organism>
<evidence type="ECO:0000256" key="4">
    <source>
        <dbReference type="ARBA" id="ARBA00023284"/>
    </source>
</evidence>
<feature type="domain" description="Thioredoxin" evidence="5">
    <location>
        <begin position="29"/>
        <end position="144"/>
    </location>
</feature>
<keyword evidence="1" id="KW-0813">Transport</keyword>
<dbReference type="InterPro" id="IPR049299">
    <property type="entry name" value="Thio2_N"/>
</dbReference>
<keyword evidence="2" id="KW-0249">Electron transport</keyword>
<keyword evidence="7" id="KW-1185">Reference proteome</keyword>
<dbReference type="InterPro" id="IPR036249">
    <property type="entry name" value="Thioredoxin-like_sf"/>
</dbReference>
<name>A0A916YDP5_9HYPH</name>
<evidence type="ECO:0000256" key="1">
    <source>
        <dbReference type="ARBA" id="ARBA00022448"/>
    </source>
</evidence>
<evidence type="ECO:0000259" key="5">
    <source>
        <dbReference type="PROSITE" id="PS51352"/>
    </source>
</evidence>